<dbReference type="EMBL" id="UGOB01000001">
    <property type="protein sequence ID" value="STX45451.1"/>
    <property type="molecule type" value="Genomic_DNA"/>
</dbReference>
<dbReference type="AlphaFoldDB" id="A0A378JEN2"/>
<comment type="similarity">
    <text evidence="2">Belongs to the DMRL synthase family.</text>
</comment>
<evidence type="ECO:0000313" key="7">
    <source>
        <dbReference type="Proteomes" id="UP000054691"/>
    </source>
</evidence>
<dbReference type="Proteomes" id="UP000254476">
    <property type="component" value="Unassembled WGS sequence"/>
</dbReference>
<proteinExistence type="inferred from homology"/>
<evidence type="ECO:0000313" key="6">
    <source>
        <dbReference type="EMBL" id="STX45451.1"/>
    </source>
</evidence>
<sequence>MAKILIISSCIHKELSTQQLSYCVEVIKNSGYEYQIESFQAGTYEIPFVINTFQKKNPFDGYIALGLLLNSNRDHYNYIMSHINTCFTQFALNDVIVGNGIISGSNLDDLSAKVNSPDPCLSAYTSAFNAVDYLIQLKNRIV</sequence>
<keyword evidence="7" id="KW-1185">Reference proteome</keyword>
<dbReference type="UniPathway" id="UPA00275"/>
<dbReference type="SUPFAM" id="SSF52121">
    <property type="entry name" value="Lumazine synthase"/>
    <property type="match status" value="1"/>
</dbReference>
<reference evidence="5 7" key="1">
    <citation type="submission" date="2015-11" db="EMBL/GenBank/DDBJ databases">
        <title>Genomic analysis of 38 Legionella species identifies large and diverse effector repertoires.</title>
        <authorList>
            <person name="Burstein D."/>
            <person name="Amaro F."/>
            <person name="Zusman T."/>
            <person name="Lifshitz Z."/>
            <person name="Cohen O."/>
            <person name="Gilbert J.A."/>
            <person name="Pupko T."/>
            <person name="Shuman H.A."/>
            <person name="Segal G."/>
        </authorList>
    </citation>
    <scope>NUCLEOTIDE SEQUENCE [LARGE SCALE GENOMIC DNA]</scope>
    <source>
        <strain evidence="5 7">Lyon 8420412</strain>
    </source>
</reference>
<keyword evidence="3" id="KW-0686">Riboflavin biosynthesis</keyword>
<dbReference type="Gene3D" id="3.40.50.960">
    <property type="entry name" value="Lumazine/riboflavin synthase"/>
    <property type="match status" value="1"/>
</dbReference>
<evidence type="ECO:0000313" key="8">
    <source>
        <dbReference type="Proteomes" id="UP000254476"/>
    </source>
</evidence>
<comment type="pathway">
    <text evidence="1">Cofactor biosynthesis; riboflavin biosynthesis.</text>
</comment>
<dbReference type="InterPro" id="IPR002180">
    <property type="entry name" value="LS/RS"/>
</dbReference>
<dbReference type="GO" id="GO:0016740">
    <property type="term" value="F:transferase activity"/>
    <property type="evidence" value="ECO:0007669"/>
    <property type="project" value="UniProtKB-KW"/>
</dbReference>
<evidence type="ECO:0000256" key="1">
    <source>
        <dbReference type="ARBA" id="ARBA00005104"/>
    </source>
</evidence>
<dbReference type="Proteomes" id="UP000054691">
    <property type="component" value="Unassembled WGS sequence"/>
</dbReference>
<evidence type="ECO:0000256" key="3">
    <source>
        <dbReference type="ARBA" id="ARBA00022619"/>
    </source>
</evidence>
<evidence type="ECO:0000256" key="2">
    <source>
        <dbReference type="ARBA" id="ARBA00007424"/>
    </source>
</evidence>
<dbReference type="InterPro" id="IPR036467">
    <property type="entry name" value="LS/RS_sf"/>
</dbReference>
<name>A0A378JEN2_9GAMM</name>
<dbReference type="RefSeq" id="WP_058498389.1">
    <property type="nucleotide sequence ID" value="NZ_CAAAHW010000016.1"/>
</dbReference>
<gene>
    <name evidence="5" type="ORF">Lgra_1232</name>
    <name evidence="6" type="ORF">NCTC12388_02189</name>
</gene>
<evidence type="ECO:0000256" key="4">
    <source>
        <dbReference type="ARBA" id="ARBA00022679"/>
    </source>
</evidence>
<dbReference type="Pfam" id="PF00885">
    <property type="entry name" value="DMRL_synthase"/>
    <property type="match status" value="1"/>
</dbReference>
<reference evidence="6 8" key="2">
    <citation type="submission" date="2018-06" db="EMBL/GenBank/DDBJ databases">
        <authorList>
            <consortium name="Pathogen Informatics"/>
            <person name="Doyle S."/>
        </authorList>
    </citation>
    <scope>NUCLEOTIDE SEQUENCE [LARGE SCALE GENOMIC DNA]</scope>
    <source>
        <strain evidence="6 8">NCTC12388</strain>
    </source>
</reference>
<dbReference type="GO" id="GO:0009231">
    <property type="term" value="P:riboflavin biosynthetic process"/>
    <property type="evidence" value="ECO:0007669"/>
    <property type="project" value="UniProtKB-UniPathway"/>
</dbReference>
<protein>
    <submittedName>
        <fullName evidence="6">6,7-dimethyl-8-ribityllumazine synthase</fullName>
    </submittedName>
</protein>
<accession>A0A378JEN2</accession>
<organism evidence="6 8">
    <name type="scientific">Legionella gratiana</name>
    <dbReference type="NCBI Taxonomy" id="45066"/>
    <lineage>
        <taxon>Bacteria</taxon>
        <taxon>Pseudomonadati</taxon>
        <taxon>Pseudomonadota</taxon>
        <taxon>Gammaproteobacteria</taxon>
        <taxon>Legionellales</taxon>
        <taxon>Legionellaceae</taxon>
        <taxon>Legionella</taxon>
    </lineage>
</organism>
<evidence type="ECO:0000313" key="5">
    <source>
        <dbReference type="EMBL" id="KTD11774.1"/>
    </source>
</evidence>
<keyword evidence="4" id="KW-0808">Transferase</keyword>
<dbReference type="EMBL" id="LNYE01000020">
    <property type="protein sequence ID" value="KTD11774.1"/>
    <property type="molecule type" value="Genomic_DNA"/>
</dbReference>
<dbReference type="GO" id="GO:0009349">
    <property type="term" value="C:riboflavin synthase complex"/>
    <property type="evidence" value="ECO:0007669"/>
    <property type="project" value="InterPro"/>
</dbReference>
<dbReference type="OrthoDB" id="5642428at2"/>
<dbReference type="STRING" id="45066.Lgra_1232"/>